<dbReference type="InterPro" id="IPR020070">
    <property type="entry name" value="Ribosomal_bL9_N"/>
</dbReference>
<name>A0A1F7UPQ3_9BACT</name>
<feature type="domain" description="Ribosomal protein L9" evidence="8">
    <location>
        <begin position="13"/>
        <end position="40"/>
    </location>
</feature>
<dbReference type="GO" id="GO:0019843">
    <property type="term" value="F:rRNA binding"/>
    <property type="evidence" value="ECO:0007669"/>
    <property type="project" value="UniProtKB-UniRule"/>
</dbReference>
<evidence type="ECO:0000256" key="7">
    <source>
        <dbReference type="HAMAP-Rule" id="MF_00503"/>
    </source>
</evidence>
<dbReference type="Pfam" id="PF01281">
    <property type="entry name" value="Ribosomal_L9_N"/>
    <property type="match status" value="1"/>
</dbReference>
<evidence type="ECO:0000256" key="1">
    <source>
        <dbReference type="ARBA" id="ARBA00010605"/>
    </source>
</evidence>
<dbReference type="PANTHER" id="PTHR21368">
    <property type="entry name" value="50S RIBOSOMAL PROTEIN L9"/>
    <property type="match status" value="1"/>
</dbReference>
<gene>
    <name evidence="7" type="primary">rplI</name>
    <name evidence="9" type="ORF">A2936_02695</name>
</gene>
<evidence type="ECO:0000313" key="10">
    <source>
        <dbReference type="Proteomes" id="UP000176846"/>
    </source>
</evidence>
<dbReference type="EMBL" id="MGEK01000039">
    <property type="protein sequence ID" value="OGL80252.1"/>
    <property type="molecule type" value="Genomic_DNA"/>
</dbReference>
<organism evidence="9 10">
    <name type="scientific">Candidatus Uhrbacteria bacterium RIFCSPLOWO2_01_FULL_47_25</name>
    <dbReference type="NCBI Taxonomy" id="1802402"/>
    <lineage>
        <taxon>Bacteria</taxon>
        <taxon>Candidatus Uhriibacteriota</taxon>
    </lineage>
</organism>
<accession>A0A1F7UPQ3</accession>
<evidence type="ECO:0000256" key="4">
    <source>
        <dbReference type="ARBA" id="ARBA00022980"/>
    </source>
</evidence>
<dbReference type="SUPFAM" id="SSF55653">
    <property type="entry name" value="Ribosomal protein L9 C-domain"/>
    <property type="match status" value="1"/>
</dbReference>
<dbReference type="InterPro" id="IPR020594">
    <property type="entry name" value="Ribosomal_bL9_bac/chp"/>
</dbReference>
<dbReference type="InterPro" id="IPR036935">
    <property type="entry name" value="Ribosomal_bL9_N_sf"/>
</dbReference>
<dbReference type="InterPro" id="IPR036791">
    <property type="entry name" value="Ribosomal_bL9_C_sf"/>
</dbReference>
<dbReference type="NCBIfam" id="TIGR00158">
    <property type="entry name" value="L9"/>
    <property type="match status" value="1"/>
</dbReference>
<dbReference type="PROSITE" id="PS00651">
    <property type="entry name" value="RIBOSOMAL_L9"/>
    <property type="match status" value="1"/>
</dbReference>
<evidence type="ECO:0000259" key="8">
    <source>
        <dbReference type="PROSITE" id="PS00651"/>
    </source>
</evidence>
<comment type="similarity">
    <text evidence="1 7">Belongs to the bacterial ribosomal protein bL9 family.</text>
</comment>
<keyword evidence="3 7" id="KW-0694">RNA-binding</keyword>
<evidence type="ECO:0000313" key="9">
    <source>
        <dbReference type="EMBL" id="OGL80252.1"/>
    </source>
</evidence>
<dbReference type="Pfam" id="PF03948">
    <property type="entry name" value="Ribosomal_L9_C"/>
    <property type="match status" value="1"/>
</dbReference>
<keyword evidence="4 7" id="KW-0689">Ribosomal protein</keyword>
<dbReference type="InterPro" id="IPR009027">
    <property type="entry name" value="Ribosomal_bL9/RNase_H1_N"/>
</dbReference>
<reference evidence="9 10" key="1">
    <citation type="journal article" date="2016" name="Nat. Commun.">
        <title>Thousands of microbial genomes shed light on interconnected biogeochemical processes in an aquifer system.</title>
        <authorList>
            <person name="Anantharaman K."/>
            <person name="Brown C.T."/>
            <person name="Hug L.A."/>
            <person name="Sharon I."/>
            <person name="Castelle C.J."/>
            <person name="Probst A.J."/>
            <person name="Thomas B.C."/>
            <person name="Singh A."/>
            <person name="Wilkins M.J."/>
            <person name="Karaoz U."/>
            <person name="Brodie E.L."/>
            <person name="Williams K.H."/>
            <person name="Hubbard S.S."/>
            <person name="Banfield J.F."/>
        </authorList>
    </citation>
    <scope>NUCLEOTIDE SEQUENCE [LARGE SCALE GENOMIC DNA]</scope>
</reference>
<dbReference type="GO" id="GO:0003735">
    <property type="term" value="F:structural constituent of ribosome"/>
    <property type="evidence" value="ECO:0007669"/>
    <property type="project" value="InterPro"/>
</dbReference>
<dbReference type="Gene3D" id="3.10.430.100">
    <property type="entry name" value="Ribosomal protein L9, C-terminal domain"/>
    <property type="match status" value="1"/>
</dbReference>
<dbReference type="HAMAP" id="MF_00503">
    <property type="entry name" value="Ribosomal_bL9"/>
    <property type="match status" value="1"/>
</dbReference>
<dbReference type="SUPFAM" id="SSF55658">
    <property type="entry name" value="L9 N-domain-like"/>
    <property type="match status" value="1"/>
</dbReference>
<keyword evidence="2 7" id="KW-0699">rRNA-binding</keyword>
<dbReference type="Proteomes" id="UP000176846">
    <property type="component" value="Unassembled WGS sequence"/>
</dbReference>
<evidence type="ECO:0000256" key="6">
    <source>
        <dbReference type="ARBA" id="ARBA00035292"/>
    </source>
</evidence>
<dbReference type="GO" id="GO:0005840">
    <property type="term" value="C:ribosome"/>
    <property type="evidence" value="ECO:0007669"/>
    <property type="project" value="UniProtKB-KW"/>
</dbReference>
<comment type="caution">
    <text evidence="9">The sequence shown here is derived from an EMBL/GenBank/DDBJ whole genome shotgun (WGS) entry which is preliminary data.</text>
</comment>
<dbReference type="GO" id="GO:1990904">
    <property type="term" value="C:ribonucleoprotein complex"/>
    <property type="evidence" value="ECO:0007669"/>
    <property type="project" value="UniProtKB-KW"/>
</dbReference>
<protein>
    <recommendedName>
        <fullName evidence="6 7">Large ribosomal subunit protein bL9</fullName>
    </recommendedName>
</protein>
<comment type="function">
    <text evidence="7">Binds to the 23S rRNA.</text>
</comment>
<keyword evidence="5 7" id="KW-0687">Ribonucleoprotein</keyword>
<dbReference type="InterPro" id="IPR000244">
    <property type="entry name" value="Ribosomal_bL9"/>
</dbReference>
<sequence length="150" mass="16494">MKVILLKSVSKLGQAGEVKDVSDGYARNYLLPNQLASLVTQQRLVELQSDKSRQERLARKSLLSAKQTKQALDGRLFTLKAMANAQGTLFAGVTASAISDILKTKGYEIQPSMIELPQPLKHTGDHKVAIDFGDQKRAVITISIIPLRDH</sequence>
<dbReference type="AlphaFoldDB" id="A0A1F7UPQ3"/>
<evidence type="ECO:0000256" key="5">
    <source>
        <dbReference type="ARBA" id="ARBA00023274"/>
    </source>
</evidence>
<dbReference type="InterPro" id="IPR020069">
    <property type="entry name" value="Ribosomal_bL9_C"/>
</dbReference>
<evidence type="ECO:0000256" key="3">
    <source>
        <dbReference type="ARBA" id="ARBA00022884"/>
    </source>
</evidence>
<dbReference type="Gene3D" id="3.40.5.10">
    <property type="entry name" value="Ribosomal protein L9, N-terminal domain"/>
    <property type="match status" value="1"/>
</dbReference>
<proteinExistence type="inferred from homology"/>
<dbReference type="GO" id="GO:0006412">
    <property type="term" value="P:translation"/>
    <property type="evidence" value="ECO:0007669"/>
    <property type="project" value="UniProtKB-UniRule"/>
</dbReference>
<evidence type="ECO:0000256" key="2">
    <source>
        <dbReference type="ARBA" id="ARBA00022730"/>
    </source>
</evidence>